<evidence type="ECO:0008006" key="3">
    <source>
        <dbReference type="Google" id="ProtNLM"/>
    </source>
</evidence>
<dbReference type="GO" id="GO:0071944">
    <property type="term" value="C:cell periphery"/>
    <property type="evidence" value="ECO:0007669"/>
    <property type="project" value="TreeGrafter"/>
</dbReference>
<dbReference type="PANTHER" id="PTHR12393:SF6">
    <property type="entry name" value="SPHINGOMYELIN PHOSPHODIESTERASE 2"/>
    <property type="match status" value="1"/>
</dbReference>
<name>A0A150GR37_GONPE</name>
<dbReference type="PANTHER" id="PTHR12393">
    <property type="entry name" value="SPHINGOMYELIN PHOSPHODIESTERASE RELATED"/>
    <property type="match status" value="1"/>
</dbReference>
<dbReference type="GO" id="GO:0005783">
    <property type="term" value="C:endoplasmic reticulum"/>
    <property type="evidence" value="ECO:0007669"/>
    <property type="project" value="TreeGrafter"/>
</dbReference>
<protein>
    <recommendedName>
        <fullName evidence="3">F-box domain-containing protein</fullName>
    </recommendedName>
</protein>
<dbReference type="GO" id="GO:0046513">
    <property type="term" value="P:ceramide biosynthetic process"/>
    <property type="evidence" value="ECO:0007669"/>
    <property type="project" value="TreeGrafter"/>
</dbReference>
<dbReference type="InterPro" id="IPR002110">
    <property type="entry name" value="Ankyrin_rpt"/>
</dbReference>
<dbReference type="OrthoDB" id="556168at2759"/>
<accession>A0A150GR37</accession>
<evidence type="ECO:0000313" key="2">
    <source>
        <dbReference type="Proteomes" id="UP000075714"/>
    </source>
</evidence>
<proteinExistence type="predicted"/>
<dbReference type="Proteomes" id="UP000075714">
    <property type="component" value="Unassembled WGS sequence"/>
</dbReference>
<reference evidence="2" key="1">
    <citation type="journal article" date="2016" name="Nat. Commun.">
        <title>The Gonium pectorale genome demonstrates co-option of cell cycle regulation during the evolution of multicellularity.</title>
        <authorList>
            <person name="Hanschen E.R."/>
            <person name="Marriage T.N."/>
            <person name="Ferris P.J."/>
            <person name="Hamaji T."/>
            <person name="Toyoda A."/>
            <person name="Fujiyama A."/>
            <person name="Neme R."/>
            <person name="Noguchi H."/>
            <person name="Minakuchi Y."/>
            <person name="Suzuki M."/>
            <person name="Kawai-Toyooka H."/>
            <person name="Smith D.R."/>
            <person name="Sparks H."/>
            <person name="Anderson J."/>
            <person name="Bakaric R."/>
            <person name="Luria V."/>
            <person name="Karger A."/>
            <person name="Kirschner M.W."/>
            <person name="Durand P.M."/>
            <person name="Michod R.E."/>
            <person name="Nozaki H."/>
            <person name="Olson B.J."/>
        </authorList>
    </citation>
    <scope>NUCLEOTIDE SEQUENCE [LARGE SCALE GENOMIC DNA]</scope>
    <source>
        <strain evidence="2">NIES-2863</strain>
    </source>
</reference>
<keyword evidence="2" id="KW-1185">Reference proteome</keyword>
<gene>
    <name evidence="1" type="ORF">GPECTOR_11g242</name>
</gene>
<dbReference type="SUPFAM" id="SSF48403">
    <property type="entry name" value="Ankyrin repeat"/>
    <property type="match status" value="2"/>
</dbReference>
<organism evidence="1 2">
    <name type="scientific">Gonium pectorale</name>
    <name type="common">Green alga</name>
    <dbReference type="NCBI Taxonomy" id="33097"/>
    <lineage>
        <taxon>Eukaryota</taxon>
        <taxon>Viridiplantae</taxon>
        <taxon>Chlorophyta</taxon>
        <taxon>core chlorophytes</taxon>
        <taxon>Chlorophyceae</taxon>
        <taxon>CS clade</taxon>
        <taxon>Chlamydomonadales</taxon>
        <taxon>Volvocaceae</taxon>
        <taxon>Gonium</taxon>
    </lineage>
</organism>
<sequence length="772" mass="81619">MAAAPNRIWPQLPPEVAARVLSVLDKNELATSFRLVSKAAAAQLRDPEHTTVRLSHPVPPHAFAAKWLAPGATRGLTLAQRRRLLCLTAASGVLANMEIAVQAAGGMPLDPVFEAAASAGQLHICKWLRARGCFADSQDDQFPMSALSAAAVAGREDICEWLLDECAGDCEWSWFAVAAAAAGGHVALMEWLVQNRRDDDGPPPLVGNGYYQYIDSAAWGCDLATVQRLWRGFQEDGVDNPDLLGEVLAAAAASPTPDWQPKVEWLESVGCGPTCLAAAKAAACPDAGARLAWLRDRGYPFDASAVAAAAGAGNETALQCLLAGMRPPDDQTAGNAAAKAAVKAAAKAAAAGGHQAVLQALREAGWSLNVSSVMKAAAQGGHLHLLIWVWEELGRSKERLLTAELFTAAAESGSVEMLAWLQDRPCKMSQCAWEAGAKAGCVAALEWLKGNDCPMPLPAELQEHVVSFMDRNEVATSFRQVDKATAAMFRALEYTTVRLSQPVPPRAFAAKWLAPGAARGLALRQREQLLCLTASSGVLQNLEVAVTVLRAAGYPLTATAFAAAAAAGRFHVCSWLREQNCPSTGALTAAAAGGHVHICEWLFAKGMCQDEALRFLLAEEMGIEPDNGHAARNATRAGHLAALQVLHDAGWIRAPDAVAASAAYYGHLHVLVWLEETLGVAALRLRPALLSNAAASGSVELMAWLRQRGCPWDEAAFTSAACSGCEVAVEWLVERGCPMPSAVQRMRLAPVNAPVLGYAGASEMHAVCCVCS</sequence>
<comment type="caution">
    <text evidence="1">The sequence shown here is derived from an EMBL/GenBank/DDBJ whole genome shotgun (WGS) entry which is preliminary data.</text>
</comment>
<dbReference type="InterPro" id="IPR036770">
    <property type="entry name" value="Ankyrin_rpt-contain_sf"/>
</dbReference>
<dbReference type="STRING" id="33097.A0A150GR37"/>
<dbReference type="Pfam" id="PF12796">
    <property type="entry name" value="Ank_2"/>
    <property type="match status" value="1"/>
</dbReference>
<dbReference type="EMBL" id="LSYV01000012">
    <property type="protein sequence ID" value="KXZ51800.1"/>
    <property type="molecule type" value="Genomic_DNA"/>
</dbReference>
<dbReference type="GO" id="GO:0030149">
    <property type="term" value="P:sphingolipid catabolic process"/>
    <property type="evidence" value="ECO:0007669"/>
    <property type="project" value="TreeGrafter"/>
</dbReference>
<dbReference type="Gene3D" id="1.25.40.20">
    <property type="entry name" value="Ankyrin repeat-containing domain"/>
    <property type="match status" value="2"/>
</dbReference>
<dbReference type="AlphaFoldDB" id="A0A150GR37"/>
<evidence type="ECO:0000313" key="1">
    <source>
        <dbReference type="EMBL" id="KXZ51800.1"/>
    </source>
</evidence>
<dbReference type="GO" id="GO:0004620">
    <property type="term" value="F:phospholipase activity"/>
    <property type="evidence" value="ECO:0007669"/>
    <property type="project" value="TreeGrafter"/>
</dbReference>
<dbReference type="GO" id="GO:0016020">
    <property type="term" value="C:membrane"/>
    <property type="evidence" value="ECO:0007669"/>
    <property type="project" value="TreeGrafter"/>
</dbReference>